<feature type="binding site" evidence="11 15">
    <location>
        <position position="259"/>
    </location>
    <ligand>
        <name>substrate</name>
    </ligand>
</feature>
<dbReference type="FunFam" id="1.20.5.1300:FF:000002">
    <property type="entry name" value="Histidinol dehydrogenase, chloroplastic"/>
    <property type="match status" value="1"/>
</dbReference>
<evidence type="ECO:0000256" key="8">
    <source>
        <dbReference type="ARBA" id="ARBA00023027"/>
    </source>
</evidence>
<dbReference type="FunFam" id="3.40.50.1980:FF:000026">
    <property type="entry name" value="Histidinol dehydrogenase"/>
    <property type="match status" value="1"/>
</dbReference>
<feature type="binding site" evidence="11 15">
    <location>
        <position position="329"/>
    </location>
    <ligand>
        <name>substrate</name>
    </ligand>
</feature>
<evidence type="ECO:0000256" key="13">
    <source>
        <dbReference type="PIRSR" id="PIRSR000099-1"/>
    </source>
</evidence>
<feature type="binding site" evidence="11 15">
    <location>
        <position position="416"/>
    </location>
    <ligand>
        <name>substrate</name>
    </ligand>
</feature>
<feature type="binding site" evidence="11 16">
    <location>
        <position position="259"/>
    </location>
    <ligand>
        <name>Zn(2+)</name>
        <dbReference type="ChEBI" id="CHEBI:29105"/>
    </ligand>
</feature>
<feature type="binding site" evidence="11 15">
    <location>
        <position position="362"/>
    </location>
    <ligand>
        <name>substrate</name>
    </ligand>
</feature>
<dbReference type="GO" id="GO:0008270">
    <property type="term" value="F:zinc ion binding"/>
    <property type="evidence" value="ECO:0007669"/>
    <property type="project" value="UniProtKB-UniRule"/>
</dbReference>
<reference evidence="18 19" key="1">
    <citation type="submission" date="2014-09" db="EMBL/GenBank/DDBJ databases">
        <title>Isolation and characterization of Aurantimonas altamirensis ON-56566 from clinical sample following a dog bite.</title>
        <authorList>
            <person name="Eshaghi A."/>
            <person name="Li A."/>
            <person name="Shahinas D."/>
            <person name="Bahn P."/>
            <person name="Kus J.V."/>
            <person name="Patel S.N."/>
        </authorList>
    </citation>
    <scope>NUCLEOTIDE SEQUENCE [LARGE SCALE GENOMIC DNA]</scope>
    <source>
        <strain evidence="18 19">ON-56566</strain>
    </source>
</reference>
<evidence type="ECO:0000256" key="15">
    <source>
        <dbReference type="PIRSR" id="PIRSR000099-3"/>
    </source>
</evidence>
<dbReference type="AlphaFoldDB" id="A0A0B1Q393"/>
<comment type="similarity">
    <text evidence="2 11 12 17">Belongs to the histidinol dehydrogenase family.</text>
</comment>
<dbReference type="HAMAP" id="MF_01024">
    <property type="entry name" value="HisD"/>
    <property type="match status" value="1"/>
</dbReference>
<feature type="binding site" evidence="11 16">
    <location>
        <position position="421"/>
    </location>
    <ligand>
        <name>Zn(2+)</name>
        <dbReference type="ChEBI" id="CHEBI:29105"/>
    </ligand>
</feature>
<feature type="binding site" evidence="11 15">
    <location>
        <position position="421"/>
    </location>
    <ligand>
        <name>substrate</name>
    </ligand>
</feature>
<comment type="catalytic activity">
    <reaction evidence="10 11">
        <text>L-histidinol + 2 NAD(+) + H2O = L-histidine + 2 NADH + 3 H(+)</text>
        <dbReference type="Rhea" id="RHEA:20641"/>
        <dbReference type="ChEBI" id="CHEBI:15377"/>
        <dbReference type="ChEBI" id="CHEBI:15378"/>
        <dbReference type="ChEBI" id="CHEBI:57540"/>
        <dbReference type="ChEBI" id="CHEBI:57595"/>
        <dbReference type="ChEBI" id="CHEBI:57699"/>
        <dbReference type="ChEBI" id="CHEBI:57945"/>
        <dbReference type="EC" id="1.1.1.23"/>
    </reaction>
</comment>
<evidence type="ECO:0000256" key="17">
    <source>
        <dbReference type="RuleBase" id="RU004175"/>
    </source>
</evidence>
<dbReference type="PIRSF" id="PIRSF000099">
    <property type="entry name" value="Histidinol_dh"/>
    <property type="match status" value="1"/>
</dbReference>
<dbReference type="InterPro" id="IPR016161">
    <property type="entry name" value="Ald_DH/histidinol_DH"/>
</dbReference>
<accession>A0A0B1Q393</accession>
<dbReference type="SUPFAM" id="SSF53720">
    <property type="entry name" value="ALDH-like"/>
    <property type="match status" value="1"/>
</dbReference>
<evidence type="ECO:0000256" key="12">
    <source>
        <dbReference type="PIRNR" id="PIRNR000099"/>
    </source>
</evidence>
<dbReference type="PANTHER" id="PTHR21256">
    <property type="entry name" value="HISTIDINOL DEHYDROGENASE HDH"/>
    <property type="match status" value="1"/>
</dbReference>
<evidence type="ECO:0000256" key="10">
    <source>
        <dbReference type="ARBA" id="ARBA00049489"/>
    </source>
</evidence>
<dbReference type="Gene3D" id="1.20.5.1300">
    <property type="match status" value="1"/>
</dbReference>
<dbReference type="STRING" id="370622.LA66_17975"/>
<evidence type="ECO:0000256" key="6">
    <source>
        <dbReference type="ARBA" id="ARBA00022833"/>
    </source>
</evidence>
<dbReference type="PRINTS" id="PR00083">
    <property type="entry name" value="HOLDHDRGNASE"/>
</dbReference>
<dbReference type="Pfam" id="PF00815">
    <property type="entry name" value="Histidinol_dh"/>
    <property type="match status" value="1"/>
</dbReference>
<keyword evidence="4 11" id="KW-0028">Amino-acid biosynthesis</keyword>
<dbReference type="CDD" id="cd06572">
    <property type="entry name" value="Histidinol_dh"/>
    <property type="match status" value="1"/>
</dbReference>
<feature type="active site" description="Proton acceptor" evidence="11 13">
    <location>
        <position position="329"/>
    </location>
</feature>
<keyword evidence="8 11" id="KW-0520">NAD</keyword>
<dbReference type="GO" id="GO:0005829">
    <property type="term" value="C:cytosol"/>
    <property type="evidence" value="ECO:0007669"/>
    <property type="project" value="TreeGrafter"/>
</dbReference>
<evidence type="ECO:0000256" key="14">
    <source>
        <dbReference type="PIRSR" id="PIRSR000099-2"/>
    </source>
</evidence>
<evidence type="ECO:0000256" key="5">
    <source>
        <dbReference type="ARBA" id="ARBA00022723"/>
    </source>
</evidence>
<dbReference type="PANTHER" id="PTHR21256:SF2">
    <property type="entry name" value="HISTIDINE BIOSYNTHESIS TRIFUNCTIONAL PROTEIN"/>
    <property type="match status" value="1"/>
</dbReference>
<dbReference type="RefSeq" id="WP_039195424.1">
    <property type="nucleotide sequence ID" value="NZ_JRFJ01000006.1"/>
</dbReference>
<dbReference type="OrthoDB" id="9805269at2"/>
<keyword evidence="9 11" id="KW-0368">Histidine biosynthesis</keyword>
<dbReference type="EMBL" id="JRFJ01000006">
    <property type="protein sequence ID" value="KHJ53300.1"/>
    <property type="molecule type" value="Genomic_DNA"/>
</dbReference>
<dbReference type="Proteomes" id="UP000030826">
    <property type="component" value="Unassembled WGS sequence"/>
</dbReference>
<feature type="active site" description="Proton acceptor" evidence="11 13">
    <location>
        <position position="328"/>
    </location>
</feature>
<dbReference type="InterPro" id="IPR012131">
    <property type="entry name" value="Hstdl_DH"/>
</dbReference>
<dbReference type="FunFam" id="3.40.50.1980:FF:000001">
    <property type="entry name" value="Histidinol dehydrogenase"/>
    <property type="match status" value="1"/>
</dbReference>
<comment type="pathway">
    <text evidence="1 11">Amino-acid biosynthesis; L-histidine biosynthesis; L-histidine from 5-phospho-alpha-D-ribose 1-diphosphate: step 9/9.</text>
</comment>
<comment type="caution">
    <text evidence="18">The sequence shown here is derived from an EMBL/GenBank/DDBJ whole genome shotgun (WGS) entry which is preliminary data.</text>
</comment>
<name>A0A0B1Q393_9HYPH</name>
<dbReference type="GO" id="GO:0000105">
    <property type="term" value="P:L-histidine biosynthetic process"/>
    <property type="evidence" value="ECO:0007669"/>
    <property type="project" value="UniProtKB-UniRule"/>
</dbReference>
<evidence type="ECO:0000256" key="2">
    <source>
        <dbReference type="ARBA" id="ARBA00010178"/>
    </source>
</evidence>
<dbReference type="UniPathway" id="UPA00031">
    <property type="reaction ID" value="UER00014"/>
</dbReference>
<evidence type="ECO:0000256" key="11">
    <source>
        <dbReference type="HAMAP-Rule" id="MF_01024"/>
    </source>
</evidence>
<dbReference type="InterPro" id="IPR001692">
    <property type="entry name" value="Histidinol_DH_CS"/>
</dbReference>
<evidence type="ECO:0000313" key="18">
    <source>
        <dbReference type="EMBL" id="KHJ53300.1"/>
    </source>
</evidence>
<dbReference type="EC" id="1.1.1.23" evidence="3 11"/>
<organism evidence="18 19">
    <name type="scientific">Aureimonas altamirensis</name>
    <dbReference type="NCBI Taxonomy" id="370622"/>
    <lineage>
        <taxon>Bacteria</taxon>
        <taxon>Pseudomonadati</taxon>
        <taxon>Pseudomonadota</taxon>
        <taxon>Alphaproteobacteria</taxon>
        <taxon>Hyphomicrobiales</taxon>
        <taxon>Aurantimonadaceae</taxon>
        <taxon>Aureimonas</taxon>
    </lineage>
</organism>
<evidence type="ECO:0000256" key="9">
    <source>
        <dbReference type="ARBA" id="ARBA00023102"/>
    </source>
</evidence>
<feature type="binding site" evidence="11 14">
    <location>
        <position position="214"/>
    </location>
    <ligand>
        <name>NAD(+)</name>
        <dbReference type="ChEBI" id="CHEBI:57540"/>
    </ligand>
</feature>
<dbReference type="NCBIfam" id="TIGR00069">
    <property type="entry name" value="hisD"/>
    <property type="match status" value="1"/>
</dbReference>
<feature type="binding site" evidence="11 16">
    <location>
        <position position="362"/>
    </location>
    <ligand>
        <name>Zn(2+)</name>
        <dbReference type="ChEBI" id="CHEBI:29105"/>
    </ligand>
</feature>
<dbReference type="GO" id="GO:0004399">
    <property type="term" value="F:histidinol dehydrogenase activity"/>
    <property type="evidence" value="ECO:0007669"/>
    <property type="project" value="UniProtKB-UniRule"/>
</dbReference>
<feature type="binding site" evidence="11 14">
    <location>
        <position position="130"/>
    </location>
    <ligand>
        <name>NAD(+)</name>
        <dbReference type="ChEBI" id="CHEBI:57540"/>
    </ligand>
</feature>
<sequence>MPIRLNAGEPDFESRFETFLGTKREASPDVDDAVRGIIARIRSEGDAALIDLTRRFDGLELTPGTLRVAPEDIAAAVAATPQPTMDALKFAHERIRRHHERQRPNDDLYTDALGATLGARWTAIRSVGLYVPGGAASYPSSVLMNAVPAIVAGVGRIAMVVPARSGELNPLVLAAAHLAGVGEIYRIGGAQAVAALAYGTESIAPVAKIVGPGNAYVAAAKRQVFGTVGIDMIAGPSEVLVIADRDNNPDWVAADLLAQAEHDTAAQAILITDDAAFAQSVTEAVDRQLRRLPRETTARASWDNFGAIILVRDLERDAPPLADRIAAEHLEIATADPERLLARITDAGAAFLGRHTPEAIGDYVAGSNHVLPTARSARFSSGLGVLDFMKRTSILKLTPESLSALAPAALELARVEGLDAHARSVSIRLNMS</sequence>
<dbReference type="PROSITE" id="PS00611">
    <property type="entry name" value="HISOL_DEHYDROGENASE"/>
    <property type="match status" value="1"/>
</dbReference>
<feature type="binding site" evidence="11 15">
    <location>
        <position position="262"/>
    </location>
    <ligand>
        <name>substrate</name>
    </ligand>
</feature>
<dbReference type="GO" id="GO:0051287">
    <property type="term" value="F:NAD binding"/>
    <property type="evidence" value="ECO:0007669"/>
    <property type="project" value="InterPro"/>
</dbReference>
<dbReference type="InterPro" id="IPR022695">
    <property type="entry name" value="Histidinol_DH_monofunct"/>
</dbReference>
<comment type="function">
    <text evidence="11">Catalyzes the sequential NAD-dependent oxidations of L-histidinol to L-histidinaldehyde and then to L-histidine.</text>
</comment>
<comment type="cofactor">
    <cofactor evidence="11 16">
        <name>Zn(2+)</name>
        <dbReference type="ChEBI" id="CHEBI:29105"/>
    </cofactor>
    <text evidence="11 16">Binds 1 zinc ion per subunit.</text>
</comment>
<proteinExistence type="inferred from homology"/>
<feature type="binding site" evidence="11 15">
    <location>
        <position position="237"/>
    </location>
    <ligand>
        <name>substrate</name>
    </ligand>
</feature>
<feature type="binding site" evidence="11 16">
    <location>
        <position position="262"/>
    </location>
    <ligand>
        <name>Zn(2+)</name>
        <dbReference type="ChEBI" id="CHEBI:29105"/>
    </ligand>
</feature>
<evidence type="ECO:0000256" key="4">
    <source>
        <dbReference type="ARBA" id="ARBA00022605"/>
    </source>
</evidence>
<keyword evidence="6 11" id="KW-0862">Zinc</keyword>
<dbReference type="Gene3D" id="3.40.50.1980">
    <property type="entry name" value="Nitrogenase molybdenum iron protein domain"/>
    <property type="match status" value="2"/>
</dbReference>
<evidence type="ECO:0000256" key="3">
    <source>
        <dbReference type="ARBA" id="ARBA00012965"/>
    </source>
</evidence>
<evidence type="ECO:0000256" key="7">
    <source>
        <dbReference type="ARBA" id="ARBA00023002"/>
    </source>
</evidence>
<keyword evidence="7 11" id="KW-0560">Oxidoreductase</keyword>
<keyword evidence="5 11" id="KW-0479">Metal-binding</keyword>
<gene>
    <name evidence="11" type="primary">hisD</name>
    <name evidence="18" type="ORF">LA66_17975</name>
</gene>
<feature type="binding site" evidence="11 14">
    <location>
        <position position="191"/>
    </location>
    <ligand>
        <name>NAD(+)</name>
        <dbReference type="ChEBI" id="CHEBI:57540"/>
    </ligand>
</feature>
<evidence type="ECO:0000256" key="16">
    <source>
        <dbReference type="PIRSR" id="PIRSR000099-4"/>
    </source>
</evidence>
<protein>
    <recommendedName>
        <fullName evidence="3 11">Histidinol dehydrogenase</fullName>
        <shortName evidence="11">HDH</shortName>
        <ecNumber evidence="3 11">1.1.1.23</ecNumber>
    </recommendedName>
</protein>
<evidence type="ECO:0000313" key="19">
    <source>
        <dbReference type="Proteomes" id="UP000030826"/>
    </source>
</evidence>
<evidence type="ECO:0000256" key="1">
    <source>
        <dbReference type="ARBA" id="ARBA00004940"/>
    </source>
</evidence>